<dbReference type="PANTHER" id="PTHR11188:SF166">
    <property type="entry name" value="ARRESTIN (OR S-ANTIGEN), N-TERMINAL DOMAIN PROTEIN (AFU_ORTHOLOGUE AFUA_7G02050)"/>
    <property type="match status" value="1"/>
</dbReference>
<dbReference type="InterPro" id="IPR011021">
    <property type="entry name" value="Arrestin-like_N"/>
</dbReference>
<dbReference type="GO" id="GO:0070086">
    <property type="term" value="P:ubiquitin-dependent endocytosis"/>
    <property type="evidence" value="ECO:0007669"/>
    <property type="project" value="TreeGrafter"/>
</dbReference>
<dbReference type="GO" id="GO:0005829">
    <property type="term" value="C:cytosol"/>
    <property type="evidence" value="ECO:0007669"/>
    <property type="project" value="TreeGrafter"/>
</dbReference>
<accession>A0A8T9C432</accession>
<comment type="caution">
    <text evidence="3">The sequence shown here is derived from an EMBL/GenBank/DDBJ whole genome shotgun (WGS) entry which is preliminary data.</text>
</comment>
<dbReference type="GO" id="GO:0031625">
    <property type="term" value="F:ubiquitin protein ligase binding"/>
    <property type="evidence" value="ECO:0007669"/>
    <property type="project" value="TreeGrafter"/>
</dbReference>
<sequence length="511" mass="55536">MSVRIQFDDPHAFYTNLDFISGKIILSLTSDENVSAIMVKLEGESRTVLMRPSLQPNRQQYARRDNRQGLAMENHKVLYKVNQVFPSPDPVHGINSGLAYTLRAGQHVYPFRFKIPFNNGCADPDSQQMGPGSGGFGLGLGGLQQLQYRHVKKTLPPSLTGFPGEAEVRYYVKVTVQRPSIFKENRRSAIGFKFLPIEPPRPPPTTNEIYARRPFAFQAGLAAPTKTSMFKKNPVPLSDTAPKGEIDARLPSPAVLTCNSPLPLRIILRKLNQSAENVFVVSLQINLYGYTEVRAQEVKRTENSTWVLMTLNGLSIQVGSPSDPIREEIVLDGQLWDRIPLPNTVAPSFSTCNLTRKYELEVRVGLGYGVIGQIQPQVVTLPLRFQVEIYSGIKPPTALLDAIAARPPVPLRRPSAASIAAVQPRPVVPVADPLYPPQLGTPGAVADDAPPSYEDAMAENITPTAGPREYSGVTDVNAPPMDEKGAAPQYSSGPSYPPGGAGPSSGGGAII</sequence>
<dbReference type="Pfam" id="PF00339">
    <property type="entry name" value="Arrestin_N"/>
    <property type="match status" value="1"/>
</dbReference>
<evidence type="ECO:0000259" key="2">
    <source>
        <dbReference type="Pfam" id="PF00339"/>
    </source>
</evidence>
<feature type="compositionally biased region" description="Gly residues" evidence="1">
    <location>
        <begin position="499"/>
        <end position="511"/>
    </location>
</feature>
<dbReference type="AlphaFoldDB" id="A0A8T9C432"/>
<evidence type="ECO:0000313" key="3">
    <source>
        <dbReference type="EMBL" id="TVY80425.1"/>
    </source>
</evidence>
<dbReference type="InterPro" id="IPR050357">
    <property type="entry name" value="Arrestin_domain-protein"/>
</dbReference>
<name>A0A8T9C432_9HELO</name>
<feature type="domain" description="Arrestin-like N-terminal" evidence="2">
    <location>
        <begin position="3"/>
        <end position="118"/>
    </location>
</feature>
<dbReference type="GO" id="GO:0005886">
    <property type="term" value="C:plasma membrane"/>
    <property type="evidence" value="ECO:0007669"/>
    <property type="project" value="TreeGrafter"/>
</dbReference>
<protein>
    <recommendedName>
        <fullName evidence="2">Arrestin-like N-terminal domain-containing protein</fullName>
    </recommendedName>
</protein>
<dbReference type="SUPFAM" id="SSF81296">
    <property type="entry name" value="E set domains"/>
    <property type="match status" value="1"/>
</dbReference>
<dbReference type="InterPro" id="IPR014756">
    <property type="entry name" value="Ig_E-set"/>
</dbReference>
<dbReference type="Gene3D" id="2.60.40.640">
    <property type="match status" value="1"/>
</dbReference>
<dbReference type="InterPro" id="IPR014752">
    <property type="entry name" value="Arrestin-like_C"/>
</dbReference>
<keyword evidence="4" id="KW-1185">Reference proteome</keyword>
<dbReference type="Proteomes" id="UP000469558">
    <property type="component" value="Unassembled WGS sequence"/>
</dbReference>
<evidence type="ECO:0000313" key="4">
    <source>
        <dbReference type="Proteomes" id="UP000469558"/>
    </source>
</evidence>
<organism evidence="3 4">
    <name type="scientific">Lachnellula suecica</name>
    <dbReference type="NCBI Taxonomy" id="602035"/>
    <lineage>
        <taxon>Eukaryota</taxon>
        <taxon>Fungi</taxon>
        <taxon>Dikarya</taxon>
        <taxon>Ascomycota</taxon>
        <taxon>Pezizomycotina</taxon>
        <taxon>Leotiomycetes</taxon>
        <taxon>Helotiales</taxon>
        <taxon>Lachnaceae</taxon>
        <taxon>Lachnellula</taxon>
    </lineage>
</organism>
<reference evidence="3 4" key="1">
    <citation type="submission" date="2018-05" db="EMBL/GenBank/DDBJ databases">
        <title>Genome sequencing and assembly of the regulated plant pathogen Lachnellula willkommii and related sister species for the development of diagnostic species identification markers.</title>
        <authorList>
            <person name="Giroux E."/>
            <person name="Bilodeau G."/>
        </authorList>
    </citation>
    <scope>NUCLEOTIDE SEQUENCE [LARGE SCALE GENOMIC DNA]</scope>
    <source>
        <strain evidence="3 4">CBS 268.59</strain>
    </source>
</reference>
<proteinExistence type="predicted"/>
<dbReference type="PANTHER" id="PTHR11188">
    <property type="entry name" value="ARRESTIN DOMAIN CONTAINING PROTEIN"/>
    <property type="match status" value="1"/>
</dbReference>
<gene>
    <name evidence="3" type="ORF">LSUE1_G008458</name>
</gene>
<dbReference type="GO" id="GO:0030674">
    <property type="term" value="F:protein-macromolecule adaptor activity"/>
    <property type="evidence" value="ECO:0007669"/>
    <property type="project" value="TreeGrafter"/>
</dbReference>
<evidence type="ECO:0000256" key="1">
    <source>
        <dbReference type="SAM" id="MobiDB-lite"/>
    </source>
</evidence>
<dbReference type="CDD" id="cd22952">
    <property type="entry name" value="ART10-like"/>
    <property type="match status" value="1"/>
</dbReference>
<feature type="region of interest" description="Disordered" evidence="1">
    <location>
        <begin position="461"/>
        <end position="511"/>
    </location>
</feature>
<dbReference type="EMBL" id="QGMK01000686">
    <property type="protein sequence ID" value="TVY80425.1"/>
    <property type="molecule type" value="Genomic_DNA"/>
</dbReference>
<dbReference type="OrthoDB" id="3365616at2759"/>